<comment type="caution">
    <text evidence="1">The sequence shown here is derived from an EMBL/GenBank/DDBJ whole genome shotgun (WGS) entry which is preliminary data.</text>
</comment>
<dbReference type="Proteomes" id="UP001565447">
    <property type="component" value="Unassembled WGS sequence"/>
</dbReference>
<accession>A0ACC6UVM8</accession>
<keyword evidence="2" id="KW-1185">Reference proteome</keyword>
<evidence type="ECO:0000313" key="2">
    <source>
        <dbReference type="Proteomes" id="UP001565447"/>
    </source>
</evidence>
<protein>
    <submittedName>
        <fullName evidence="1">Uncharacterized protein</fullName>
    </submittedName>
</protein>
<name>A0ACC6UVM8_STRAO</name>
<gene>
    <name evidence="1" type="ORF">RKD21_005578</name>
</gene>
<organism evidence="1 2">
    <name type="scientific">Streptomyces albogriseolus</name>
    <dbReference type="NCBI Taxonomy" id="1887"/>
    <lineage>
        <taxon>Bacteria</taxon>
        <taxon>Bacillati</taxon>
        <taxon>Actinomycetota</taxon>
        <taxon>Actinomycetes</taxon>
        <taxon>Kitasatosporales</taxon>
        <taxon>Streptomycetaceae</taxon>
        <taxon>Streptomyces</taxon>
        <taxon>Streptomyces albogriseolus group</taxon>
    </lineage>
</organism>
<dbReference type="EMBL" id="JBGCBD010000002">
    <property type="protein sequence ID" value="MEY9815321.1"/>
    <property type="molecule type" value="Genomic_DNA"/>
</dbReference>
<evidence type="ECO:0000313" key="1">
    <source>
        <dbReference type="EMBL" id="MEY9815321.1"/>
    </source>
</evidence>
<reference evidence="1" key="1">
    <citation type="submission" date="2024-07" db="EMBL/GenBank/DDBJ databases">
        <title>Genome sequencing of plant associated microbes to promote plant fitness in Sorghum bicolor and Oryza sativa.</title>
        <authorList>
            <person name="Coleman-Derr D."/>
        </authorList>
    </citation>
    <scope>NUCLEOTIDE SEQUENCE</scope>
    <source>
        <strain evidence="1">SAI-173</strain>
    </source>
</reference>
<proteinExistence type="predicted"/>
<sequence>MSERHAPERLLHDAVVIVPGIMGSTLRDVESDTPLWGLRRVFQYSARAHARRLRALTVTDAERAGETGRIEATGVLNVADWFPGLGHVQPYNELISKLRRAALHKAAVLPFPYDWRLSVAHNGALLAREIRRHLDAWRTHDAHRRYLDDHPEAGPAKVLIIAHSMGGLLAREVVHGGGMNGDVRAVMTVGTPFGGSVKAAVMLNSGKGAPGLLPSAVLREITPTMPGLYDLLPDYRCCEDGADMRAPDIDDIVALGGVRNIAQASTDWRASRNGTLLPEHVMVVGVGQRTWQSYRLDAGAVVAQRYMYRRDAGRLLLDANGRPHAQNRKGDGTVYRFAAHLRGSDARPVTVSQEHGALARSEAVIDLACGMLTGLRHLDELGDMLGGDHEFELHAPEWVNLGVAFTIEVGGAPNGAHLECVVREVSGLDTVQYPALKPVRGAEDRWEATCLPDLPGLYEVQVRGGVEPIRRLVSVVAPEQHG</sequence>